<comment type="caution">
    <text evidence="9">The sequence shown here is derived from an EMBL/GenBank/DDBJ whole genome shotgun (WGS) entry which is preliminary data.</text>
</comment>
<keyword evidence="10" id="KW-1185">Reference proteome</keyword>
<dbReference type="InterPro" id="IPR011761">
    <property type="entry name" value="ATP-grasp"/>
</dbReference>
<organism evidence="9 10">
    <name type="scientific">Terasakiella brassicae</name>
    <dbReference type="NCBI Taxonomy" id="1634917"/>
    <lineage>
        <taxon>Bacteria</taxon>
        <taxon>Pseudomonadati</taxon>
        <taxon>Pseudomonadota</taxon>
        <taxon>Alphaproteobacteria</taxon>
        <taxon>Rhodospirillales</taxon>
        <taxon>Terasakiellaceae</taxon>
        <taxon>Terasakiella</taxon>
    </lineage>
</organism>
<dbReference type="PANTHER" id="PTHR43334:SF1">
    <property type="entry name" value="3-HYDROXYPROPIONATE--COA LIGASE [ADP-FORMING]"/>
    <property type="match status" value="1"/>
</dbReference>
<dbReference type="FunFam" id="3.30.1490.20:FF:000020">
    <property type="entry name" value="Protein lysine acetyltransferase"/>
    <property type="match status" value="1"/>
</dbReference>
<evidence type="ECO:0000256" key="2">
    <source>
        <dbReference type="ARBA" id="ARBA00022598"/>
    </source>
</evidence>
<keyword evidence="3 6" id="KW-0547">Nucleotide-binding</keyword>
<keyword evidence="4 6" id="KW-0067">ATP-binding</keyword>
<evidence type="ECO:0000256" key="3">
    <source>
        <dbReference type="ARBA" id="ARBA00022741"/>
    </source>
</evidence>
<dbReference type="SUPFAM" id="SSF52210">
    <property type="entry name" value="Succinyl-CoA synthetase domains"/>
    <property type="match status" value="2"/>
</dbReference>
<dbReference type="GO" id="GO:0016747">
    <property type="term" value="F:acyltransferase activity, transferring groups other than amino-acyl groups"/>
    <property type="evidence" value="ECO:0007669"/>
    <property type="project" value="InterPro"/>
</dbReference>
<dbReference type="Pfam" id="PF00583">
    <property type="entry name" value="Acetyltransf_1"/>
    <property type="match status" value="1"/>
</dbReference>
<protein>
    <submittedName>
        <fullName evidence="9">GCN5 family N-acetyltransferase</fullName>
    </submittedName>
</protein>
<proteinExistence type="inferred from homology"/>
<dbReference type="InterPro" id="IPR016181">
    <property type="entry name" value="Acyl_CoA_acyltransferase"/>
</dbReference>
<sequence>MPVSADYKAIGGILTYRDIPALPETPDLAIVCTEVAALEETMQALGEKGVKAAILVSHQTSCIDEETPAFLGELHKKYGMRILGPNSMGAVVPGKNLNASTHHLPIKGGKIAYVSQSSTMSSTVLDWANAHGVGFSHFISIGKCTGLDFGDIIDYLGSDPFTRAILLYMESIQDQRSFMSAARSAARNKPILVMKSGRHEIVNLTTQSHSGAMAASDLVYDAAFKRAGMLRVNSIAELFAGAETLSVTKPFKGNKLAIVSNGVGLNLIAADHLLESNGKLATLSEETHQKLNNIIGKCDVLSKTNHTGIRCRAQDFPQVYEVLKKSKEADCILFLYSPNIQENSTESARQLVATHKKLKGNILTCWVGEKTVQEAHQIFEENAIPAYSSPRMAITAFMHIVEYLKNQTTLMEIPERVPAEIKPARAEVRQIINEALENGETWLKETDTKKILRAYGIHTVDSRLAKDATEAQKVASEIGFPVVVKILSPDIVHKSDVGGVVLSLENERAVEEAVKAISNRVHKFDKRAQITGFIIQKMVHHPRCHELIAGMTHDPVFGPVLLCGEGGTATEIIADRAIALPPLNMRLADDLISRTKINKLLKGYRDTPPIDRNALCQALIELSEICIDFPEIQEFDVNPIFASKDGALAVDCRMRIKKITHKHPNRRLAIRSYPASLEEEFTLRNGRKVLIRPIKPEDEPAHNEFMTHVSPEDIRFRFFGSVRELPHTEMARLTQIDYDREMAFIAQAPNEEDGHMETLGVVRTGTDPNNENAEYAILVRSDLKGQKLGWKLLNKMIDYCRSRGTTYFTGQILRENRTMLEMVKAMGFEAKTIIEEDIVEVKLKL</sequence>
<dbReference type="Gene3D" id="3.40.50.720">
    <property type="entry name" value="NAD(P)-binding Rossmann-like Domain"/>
    <property type="match status" value="1"/>
</dbReference>
<dbReference type="Gene3D" id="3.40.630.30">
    <property type="match status" value="1"/>
</dbReference>
<dbReference type="Gene3D" id="3.30.470.20">
    <property type="entry name" value="ATP-grasp fold, B domain"/>
    <property type="match status" value="1"/>
</dbReference>
<keyword evidence="1" id="KW-0816">Tricarboxylic acid cycle</keyword>
<dbReference type="InterPro" id="IPR013815">
    <property type="entry name" value="ATP_grasp_subdomain_1"/>
</dbReference>
<dbReference type="SUPFAM" id="SSF51735">
    <property type="entry name" value="NAD(P)-binding Rossmann-fold domains"/>
    <property type="match status" value="1"/>
</dbReference>
<feature type="domain" description="ATP-grasp" evidence="7">
    <location>
        <begin position="449"/>
        <end position="485"/>
    </location>
</feature>
<gene>
    <name evidence="9" type="ORF">GCM10011332_00750</name>
</gene>
<evidence type="ECO:0000313" key="10">
    <source>
        <dbReference type="Proteomes" id="UP000632498"/>
    </source>
</evidence>
<dbReference type="GO" id="GO:0046872">
    <property type="term" value="F:metal ion binding"/>
    <property type="evidence" value="ECO:0007669"/>
    <property type="project" value="InterPro"/>
</dbReference>
<dbReference type="InterPro" id="IPR036291">
    <property type="entry name" value="NAD(P)-bd_dom_sf"/>
</dbReference>
<dbReference type="InterPro" id="IPR000182">
    <property type="entry name" value="GNAT_dom"/>
</dbReference>
<dbReference type="GO" id="GO:0016874">
    <property type="term" value="F:ligase activity"/>
    <property type="evidence" value="ECO:0007669"/>
    <property type="project" value="UniProtKB-KW"/>
</dbReference>
<dbReference type="PANTHER" id="PTHR43334">
    <property type="entry name" value="ACETATE--COA LIGASE [ADP-FORMING]"/>
    <property type="match status" value="1"/>
</dbReference>
<dbReference type="SUPFAM" id="SSF55729">
    <property type="entry name" value="Acyl-CoA N-acyltransferases (Nat)"/>
    <property type="match status" value="1"/>
</dbReference>
<reference evidence="9" key="1">
    <citation type="journal article" date="2014" name="Int. J. Syst. Evol. Microbiol.">
        <title>Complete genome sequence of Corynebacterium casei LMG S-19264T (=DSM 44701T), isolated from a smear-ripened cheese.</title>
        <authorList>
            <consortium name="US DOE Joint Genome Institute (JGI-PGF)"/>
            <person name="Walter F."/>
            <person name="Albersmeier A."/>
            <person name="Kalinowski J."/>
            <person name="Ruckert C."/>
        </authorList>
    </citation>
    <scope>NUCLEOTIDE SEQUENCE</scope>
    <source>
        <strain evidence="9">CGMCC 1.15254</strain>
    </source>
</reference>
<feature type="domain" description="N-acetyltransferase" evidence="8">
    <location>
        <begin position="689"/>
        <end position="845"/>
    </location>
</feature>
<dbReference type="EMBL" id="BMHV01000001">
    <property type="protein sequence ID" value="GGF51408.1"/>
    <property type="molecule type" value="Genomic_DNA"/>
</dbReference>
<keyword evidence="2" id="KW-0436">Ligase</keyword>
<dbReference type="SUPFAM" id="SSF56059">
    <property type="entry name" value="Glutathione synthetase ATP-binding domain-like"/>
    <property type="match status" value="1"/>
</dbReference>
<evidence type="ECO:0000256" key="1">
    <source>
        <dbReference type="ARBA" id="ARBA00022532"/>
    </source>
</evidence>
<name>A0A917BM37_9PROT</name>
<dbReference type="Gene3D" id="3.40.50.261">
    <property type="entry name" value="Succinyl-CoA synthetase domains"/>
    <property type="match status" value="2"/>
</dbReference>
<evidence type="ECO:0000256" key="5">
    <source>
        <dbReference type="ARBA" id="ARBA00060888"/>
    </source>
</evidence>
<dbReference type="InterPro" id="IPR003781">
    <property type="entry name" value="CoA-bd"/>
</dbReference>
<dbReference type="GO" id="GO:0005524">
    <property type="term" value="F:ATP binding"/>
    <property type="evidence" value="ECO:0007669"/>
    <property type="project" value="UniProtKB-UniRule"/>
</dbReference>
<dbReference type="Pfam" id="PF13380">
    <property type="entry name" value="CoA_binding_2"/>
    <property type="match status" value="1"/>
</dbReference>
<evidence type="ECO:0000256" key="4">
    <source>
        <dbReference type="ARBA" id="ARBA00022840"/>
    </source>
</evidence>
<dbReference type="Proteomes" id="UP000632498">
    <property type="component" value="Unassembled WGS sequence"/>
</dbReference>
<dbReference type="Gene3D" id="3.30.1490.20">
    <property type="entry name" value="ATP-grasp fold, A domain"/>
    <property type="match status" value="1"/>
</dbReference>
<dbReference type="PROSITE" id="PS50975">
    <property type="entry name" value="ATP_GRASP"/>
    <property type="match status" value="1"/>
</dbReference>
<dbReference type="Pfam" id="PF13549">
    <property type="entry name" value="ATP-grasp_5"/>
    <property type="match status" value="1"/>
</dbReference>
<dbReference type="GO" id="GO:0006099">
    <property type="term" value="P:tricarboxylic acid cycle"/>
    <property type="evidence" value="ECO:0007669"/>
    <property type="project" value="UniProtKB-KW"/>
</dbReference>
<dbReference type="InterPro" id="IPR016102">
    <property type="entry name" value="Succinyl-CoA_synth-like"/>
</dbReference>
<evidence type="ECO:0000256" key="6">
    <source>
        <dbReference type="PROSITE-ProRule" id="PRU00409"/>
    </source>
</evidence>
<evidence type="ECO:0000313" key="9">
    <source>
        <dbReference type="EMBL" id="GGF51408.1"/>
    </source>
</evidence>
<dbReference type="AlphaFoldDB" id="A0A917BM37"/>
<dbReference type="InterPro" id="IPR051538">
    <property type="entry name" value="Acyl-CoA_Synth/Transferase"/>
</dbReference>
<accession>A0A917BM37</accession>
<dbReference type="InterPro" id="IPR032875">
    <property type="entry name" value="Succ_CoA_lig_flav_dom"/>
</dbReference>
<evidence type="ECO:0000259" key="7">
    <source>
        <dbReference type="PROSITE" id="PS50975"/>
    </source>
</evidence>
<reference evidence="9" key="2">
    <citation type="submission" date="2020-09" db="EMBL/GenBank/DDBJ databases">
        <authorList>
            <person name="Sun Q."/>
            <person name="Zhou Y."/>
        </authorList>
    </citation>
    <scope>NUCLEOTIDE SEQUENCE</scope>
    <source>
        <strain evidence="9">CGMCC 1.15254</strain>
    </source>
</reference>
<dbReference type="PROSITE" id="PS51186">
    <property type="entry name" value="GNAT"/>
    <property type="match status" value="1"/>
</dbReference>
<dbReference type="Pfam" id="PF13607">
    <property type="entry name" value="Succ_CoA_lig"/>
    <property type="match status" value="1"/>
</dbReference>
<comment type="similarity">
    <text evidence="5">In the N-terminal section; belongs to the acetate CoA ligase alpha subunit family.</text>
</comment>
<evidence type="ECO:0000259" key="8">
    <source>
        <dbReference type="PROSITE" id="PS51186"/>
    </source>
</evidence>